<feature type="active site" description="Proton donor/acceptor" evidence="11">
    <location>
        <position position="310"/>
    </location>
</feature>
<comment type="caution">
    <text evidence="14">The sequence shown here is derived from an EMBL/GenBank/DDBJ whole genome shotgun (WGS) entry which is preliminary data.</text>
</comment>
<dbReference type="AlphaFoldDB" id="A0AA39R5J5"/>
<feature type="binding site" evidence="12">
    <location>
        <position position="310"/>
    </location>
    <ligand>
        <name>Zn(2+)</name>
        <dbReference type="ChEBI" id="CHEBI:29105"/>
        <note>ligand shared between dimeric partners</note>
    </ligand>
</feature>
<dbReference type="InterPro" id="IPR004361">
    <property type="entry name" value="Glyoxalase_1"/>
</dbReference>
<keyword evidence="6" id="KW-0456">Lyase</keyword>
<protein>
    <recommendedName>
        <fullName evidence="3">lactoylglutathione lyase</fullName>
        <ecNumber evidence="3">4.4.1.5</ecNumber>
    </recommendedName>
    <alternativeName>
        <fullName evidence="8">Aldoketomutase</fullName>
    </alternativeName>
    <alternativeName>
        <fullName evidence="7">Ketone-aldehyde mutase</fullName>
    </alternativeName>
    <alternativeName>
        <fullName evidence="9">Methylglyoxalase</fullName>
    </alternativeName>
    <alternativeName>
        <fullName evidence="10">S-D-lactoylglutathione methylglyoxal lyase</fullName>
    </alternativeName>
</protein>
<keyword evidence="5 12" id="KW-0862">Zinc</keyword>
<dbReference type="InterPro" id="IPR037523">
    <property type="entry name" value="VOC_core"/>
</dbReference>
<evidence type="ECO:0000256" key="5">
    <source>
        <dbReference type="ARBA" id="ARBA00022833"/>
    </source>
</evidence>
<dbReference type="PANTHER" id="PTHR10374:SF30">
    <property type="entry name" value="LACTOYLGLUTATHIONE LYASE"/>
    <property type="match status" value="1"/>
</dbReference>
<comment type="similarity">
    <text evidence="2">Belongs to the glyoxalase I family.</text>
</comment>
<dbReference type="NCBIfam" id="TIGR00068">
    <property type="entry name" value="glyox_I"/>
    <property type="match status" value="2"/>
</dbReference>
<accession>A0AA39R5J5</accession>
<comment type="cofactor">
    <cofactor evidence="12">
        <name>Zn(2+)</name>
        <dbReference type="ChEBI" id="CHEBI:29105"/>
    </cofactor>
    <text evidence="12">Binds 1 zinc ion per subunit. In the homodimer, two zinc ions are bound between subunits.</text>
</comment>
<dbReference type="PANTHER" id="PTHR10374">
    <property type="entry name" value="LACTOYLGLUTATHIONE LYASE GLYOXALASE I"/>
    <property type="match status" value="1"/>
</dbReference>
<dbReference type="GO" id="GO:0004462">
    <property type="term" value="F:lactoylglutathione lyase activity"/>
    <property type="evidence" value="ECO:0007669"/>
    <property type="project" value="UniProtKB-EC"/>
</dbReference>
<evidence type="ECO:0000256" key="11">
    <source>
        <dbReference type="PIRSR" id="PIRSR604361-1"/>
    </source>
</evidence>
<evidence type="ECO:0000256" key="1">
    <source>
        <dbReference type="ARBA" id="ARBA00005008"/>
    </source>
</evidence>
<dbReference type="InterPro" id="IPR029068">
    <property type="entry name" value="Glyas_Bleomycin-R_OHBP_Dase"/>
</dbReference>
<evidence type="ECO:0000256" key="6">
    <source>
        <dbReference type="ARBA" id="ARBA00023239"/>
    </source>
</evidence>
<evidence type="ECO:0000256" key="3">
    <source>
        <dbReference type="ARBA" id="ARBA00012081"/>
    </source>
</evidence>
<dbReference type="EC" id="4.4.1.5" evidence="3"/>
<evidence type="ECO:0000256" key="7">
    <source>
        <dbReference type="ARBA" id="ARBA00030291"/>
    </source>
</evidence>
<dbReference type="CDD" id="cd07233">
    <property type="entry name" value="GlxI_Zn"/>
    <property type="match status" value="2"/>
</dbReference>
<evidence type="ECO:0000313" key="15">
    <source>
        <dbReference type="Proteomes" id="UP001166286"/>
    </source>
</evidence>
<name>A0AA39R5J5_9LECA</name>
<keyword evidence="15" id="KW-1185">Reference proteome</keyword>
<sequence length="323" mass="37051">MTTNPHKYALNHTMLRVKDPQRSIKYYELLGMKQINKIENPDAKFDLYFLAYDSPKSLSKGEHWTARQGVLELTHNYGTENNDSFKINNGNSEPGKGFGHICVSVDHIQAACQRIEDAGYKFQKKLTDGRMRSIAFALDPDGYWVEIIAFNPVDKTENIKETDPGSYRFNHSMIRVKDHEKSLKFYQDIMGMSLLRTSENASNGFNLYFLAYPGNDEAAKESANGVNPTAEREGILELTWNYGTEKDANFKYHNGNDEPQGFGHICISVDDLDAACKRFEEKGVNWKKRLTDGRMKNIAFVLDPDGYWIEVIQNEKMKRTSNW</sequence>
<evidence type="ECO:0000313" key="14">
    <source>
        <dbReference type="EMBL" id="KAK0515230.1"/>
    </source>
</evidence>
<dbReference type="Pfam" id="PF00903">
    <property type="entry name" value="Glyoxalase"/>
    <property type="match status" value="2"/>
</dbReference>
<evidence type="ECO:0000256" key="4">
    <source>
        <dbReference type="ARBA" id="ARBA00022723"/>
    </source>
</evidence>
<dbReference type="EMBL" id="JAFEKC020000004">
    <property type="protein sequence ID" value="KAK0515230.1"/>
    <property type="molecule type" value="Genomic_DNA"/>
</dbReference>
<dbReference type="Gene3D" id="3.10.180.10">
    <property type="entry name" value="2,3-Dihydroxybiphenyl 1,2-Dioxygenase, domain 1"/>
    <property type="match status" value="2"/>
</dbReference>
<dbReference type="PROSITE" id="PS00935">
    <property type="entry name" value="GLYOXALASE_I_2"/>
    <property type="match status" value="1"/>
</dbReference>
<dbReference type="SUPFAM" id="SSF54593">
    <property type="entry name" value="Glyoxalase/Bleomycin resistance protein/Dihydroxybiphenyl dioxygenase"/>
    <property type="match status" value="2"/>
</dbReference>
<proteinExistence type="inferred from homology"/>
<keyword evidence="4 12" id="KW-0479">Metal-binding</keyword>
<feature type="binding site" evidence="12">
    <location>
        <position position="264"/>
    </location>
    <ligand>
        <name>Zn(2+)</name>
        <dbReference type="ChEBI" id="CHEBI:29105"/>
        <note>ligand shared between dimeric partners</note>
    </ligand>
</feature>
<comment type="pathway">
    <text evidence="1">Secondary metabolite metabolism; methylglyoxal degradation; (R)-lactate from methylglyoxal: step 1/2.</text>
</comment>
<feature type="domain" description="VOC" evidence="13">
    <location>
        <begin position="9"/>
        <end position="150"/>
    </location>
</feature>
<dbReference type="Proteomes" id="UP001166286">
    <property type="component" value="Unassembled WGS sequence"/>
</dbReference>
<feature type="binding site" evidence="12">
    <location>
        <position position="237"/>
    </location>
    <ligand>
        <name>Zn(2+)</name>
        <dbReference type="ChEBI" id="CHEBI:29105"/>
        <note>ligand shared between dimeric partners</note>
    </ligand>
</feature>
<dbReference type="InterPro" id="IPR018146">
    <property type="entry name" value="Glyoxalase_1_CS"/>
</dbReference>
<dbReference type="GO" id="GO:0046872">
    <property type="term" value="F:metal ion binding"/>
    <property type="evidence" value="ECO:0007669"/>
    <property type="project" value="UniProtKB-KW"/>
</dbReference>
<evidence type="ECO:0000256" key="2">
    <source>
        <dbReference type="ARBA" id="ARBA00010363"/>
    </source>
</evidence>
<evidence type="ECO:0000256" key="9">
    <source>
        <dbReference type="ARBA" id="ARBA00032460"/>
    </source>
</evidence>
<feature type="domain" description="VOC" evidence="13">
    <location>
        <begin position="168"/>
        <end position="314"/>
    </location>
</feature>
<evidence type="ECO:0000256" key="12">
    <source>
        <dbReference type="PIRSR" id="PIRSR604361-3"/>
    </source>
</evidence>
<organism evidence="14 15">
    <name type="scientific">Cladonia borealis</name>
    <dbReference type="NCBI Taxonomy" id="184061"/>
    <lineage>
        <taxon>Eukaryota</taxon>
        <taxon>Fungi</taxon>
        <taxon>Dikarya</taxon>
        <taxon>Ascomycota</taxon>
        <taxon>Pezizomycotina</taxon>
        <taxon>Lecanoromycetes</taxon>
        <taxon>OSLEUM clade</taxon>
        <taxon>Lecanoromycetidae</taxon>
        <taxon>Lecanorales</taxon>
        <taxon>Lecanorineae</taxon>
        <taxon>Cladoniaceae</taxon>
        <taxon>Cladonia</taxon>
    </lineage>
</organism>
<dbReference type="InterPro" id="IPR004360">
    <property type="entry name" value="Glyas_Fos-R_dOase_dom"/>
</dbReference>
<dbReference type="PROSITE" id="PS51819">
    <property type="entry name" value="VOC"/>
    <property type="match status" value="2"/>
</dbReference>
<evidence type="ECO:0000259" key="13">
    <source>
        <dbReference type="PROSITE" id="PS51819"/>
    </source>
</evidence>
<reference evidence="14" key="1">
    <citation type="submission" date="2023-03" db="EMBL/GenBank/DDBJ databases">
        <title>Complete genome of Cladonia borealis.</title>
        <authorList>
            <person name="Park H."/>
        </authorList>
    </citation>
    <scope>NUCLEOTIDE SEQUENCE</scope>
    <source>
        <strain evidence="14">ANT050790</strain>
    </source>
</reference>
<evidence type="ECO:0000256" key="10">
    <source>
        <dbReference type="ARBA" id="ARBA00033298"/>
    </source>
</evidence>
<gene>
    <name evidence="14" type="ORF">JMJ35_002609</name>
</gene>
<evidence type="ECO:0000256" key="8">
    <source>
        <dbReference type="ARBA" id="ARBA00030892"/>
    </source>
</evidence>